<proteinExistence type="predicted"/>
<reference evidence="3 4" key="1">
    <citation type="submission" date="2024-10" db="EMBL/GenBank/DDBJ databases">
        <authorList>
            <person name="Topkara A.R."/>
            <person name="Saygin H."/>
        </authorList>
    </citation>
    <scope>NUCLEOTIDE SEQUENCE [LARGE SCALE GENOMIC DNA]</scope>
    <source>
        <strain evidence="3 4">M3C6</strain>
    </source>
</reference>
<evidence type="ECO:0000256" key="1">
    <source>
        <dbReference type="SAM" id="MobiDB-lite"/>
    </source>
</evidence>
<feature type="domain" description="ADP ribosyltransferase" evidence="2">
    <location>
        <begin position="457"/>
        <end position="603"/>
    </location>
</feature>
<comment type="caution">
    <text evidence="3">The sequence shown here is derived from an EMBL/GenBank/DDBJ whole genome shotgun (WGS) entry which is preliminary data.</text>
</comment>
<evidence type="ECO:0000259" key="2">
    <source>
        <dbReference type="Pfam" id="PF03496"/>
    </source>
</evidence>
<dbReference type="EMBL" id="JBICRM010000034">
    <property type="protein sequence ID" value="MFG1709228.1"/>
    <property type="molecule type" value="Genomic_DNA"/>
</dbReference>
<dbReference type="Gene3D" id="3.90.176.10">
    <property type="entry name" value="Toxin ADP-ribosyltransferase, Chain A, domain 1"/>
    <property type="match status" value="1"/>
</dbReference>
<sequence length="643" mass="69726">MADLMEAVDERIALAAAISYRYAEAEEHLFEVIAKALAKGGTAQQAHARLAEIQALGLQAEKVLKDLEALASKALEDGVTKAWQDGFVRASQELEHLGEDQGITPGKGLAQLLKEALGLLPPLTTGALRMVNDIYRQVIAETTPLALTGAMTREQATTQVLQRFAAKGITFFDGKSRTWSISSYAEMAARTAMARAANEGHLQTLAENGRDLVMVSRAPYTCPLCDPWEAKVLSQSSAVGERQEKNVLTGETITVQVAGTVAEARAAGLQHPNCKHTFGVYLPGLTKPQPKVEAKGDYEDTQQQRYLERQIRGWKRRAAAAPAGSPEKKIADQRTKAYQAQMKEHLDKTGLLRQSSRERVRPDETTSPDLHPSLKPKSTPNPKPAPAGPAPSSAKSKTTPASPASSMQAKPLATTRPTTGGRMSSMRDAARHRLNTEGFEWLKAKMPAIPKSGWAGDELRAIRAYTGDSHGPMNAALRGPEGAGSPGTRKLIDDLDKAMSRQTVPEPVIVHRGVDSGFTKANGVDLGSPEEMEGMVGRVLRDKAYMSTSVGRKAAFASNPIALAVRVPAGHNALNVDGLTTHPGERELLLRRNTTYVVHSVYKARNKWFVEVEVVPDDWFDHGPPADWRPDPLNDVDTGYSDQ</sequence>
<evidence type="ECO:0000313" key="4">
    <source>
        <dbReference type="Proteomes" id="UP001603978"/>
    </source>
</evidence>
<feature type="region of interest" description="Disordered" evidence="1">
    <location>
        <begin position="623"/>
        <end position="643"/>
    </location>
</feature>
<dbReference type="Pfam" id="PF03496">
    <property type="entry name" value="ADPrib_exo_Tox"/>
    <property type="match status" value="1"/>
</dbReference>
<keyword evidence="4" id="KW-1185">Reference proteome</keyword>
<dbReference type="Pfam" id="PF06152">
    <property type="entry name" value="Phage_min_cap2"/>
    <property type="match status" value="1"/>
</dbReference>
<dbReference type="SUPFAM" id="SSF56399">
    <property type="entry name" value="ADP-ribosylation"/>
    <property type="match status" value="1"/>
</dbReference>
<feature type="compositionally biased region" description="Basic and acidic residues" evidence="1">
    <location>
        <begin position="326"/>
        <end position="335"/>
    </location>
</feature>
<feature type="compositionally biased region" description="Basic and acidic residues" evidence="1">
    <location>
        <begin position="342"/>
        <end position="364"/>
    </location>
</feature>
<feature type="compositionally biased region" description="Pro residues" evidence="1">
    <location>
        <begin position="379"/>
        <end position="389"/>
    </location>
</feature>
<dbReference type="PROSITE" id="PS51996">
    <property type="entry name" value="TR_MART"/>
    <property type="match status" value="1"/>
</dbReference>
<protein>
    <submittedName>
        <fullName evidence="3">Phage minor capsid protein</fullName>
    </submittedName>
</protein>
<accession>A0ABW7AQB4</accession>
<dbReference type="InterPro" id="IPR003540">
    <property type="entry name" value="ADP-ribosyltransferase"/>
</dbReference>
<evidence type="ECO:0000313" key="3">
    <source>
        <dbReference type="EMBL" id="MFG1709228.1"/>
    </source>
</evidence>
<dbReference type="InterPro" id="IPR009319">
    <property type="entry name" value="Phage_A118_VSP1"/>
</dbReference>
<organism evidence="3 4">
    <name type="scientific">Nonomuraea marmarensis</name>
    <dbReference type="NCBI Taxonomy" id="3351344"/>
    <lineage>
        <taxon>Bacteria</taxon>
        <taxon>Bacillati</taxon>
        <taxon>Actinomycetota</taxon>
        <taxon>Actinomycetes</taxon>
        <taxon>Streptosporangiales</taxon>
        <taxon>Streptosporangiaceae</taxon>
        <taxon>Nonomuraea</taxon>
    </lineage>
</organism>
<gene>
    <name evidence="3" type="ORF">ACFLIM_39160</name>
</gene>
<dbReference type="RefSeq" id="WP_393173799.1">
    <property type="nucleotide sequence ID" value="NZ_JBICRM010000034.1"/>
</dbReference>
<dbReference type="Proteomes" id="UP001603978">
    <property type="component" value="Unassembled WGS sequence"/>
</dbReference>
<feature type="region of interest" description="Disordered" evidence="1">
    <location>
        <begin position="317"/>
        <end position="427"/>
    </location>
</feature>
<feature type="compositionally biased region" description="Polar residues" evidence="1">
    <location>
        <begin position="398"/>
        <end position="408"/>
    </location>
</feature>
<name>A0ABW7AQB4_9ACTN</name>